<name>A0AAD5Y4Z5_9FUNG</name>
<dbReference type="EMBL" id="JADGKB010000059">
    <property type="protein sequence ID" value="KAJ3255879.1"/>
    <property type="molecule type" value="Genomic_DNA"/>
</dbReference>
<evidence type="ECO:0000313" key="2">
    <source>
        <dbReference type="EMBL" id="KAJ3255879.1"/>
    </source>
</evidence>
<protein>
    <submittedName>
        <fullName evidence="2">Trafficking protein particle complex subunit 6B</fullName>
    </submittedName>
</protein>
<dbReference type="AlphaFoldDB" id="A0AAD5Y4Z5"/>
<dbReference type="InterPro" id="IPR007194">
    <property type="entry name" value="TRAPP_component"/>
</dbReference>
<dbReference type="PANTHER" id="PTHR12817:SF0">
    <property type="entry name" value="GEO08327P1"/>
    <property type="match status" value="1"/>
</dbReference>
<accession>A0AAD5Y4Z5</accession>
<dbReference type="InterPro" id="IPR037992">
    <property type="entry name" value="TRAPPC6/Trs33"/>
</dbReference>
<evidence type="ECO:0000256" key="1">
    <source>
        <dbReference type="ARBA" id="ARBA00006218"/>
    </source>
</evidence>
<evidence type="ECO:0000313" key="3">
    <source>
        <dbReference type="Proteomes" id="UP001210925"/>
    </source>
</evidence>
<reference evidence="2" key="1">
    <citation type="submission" date="2020-05" db="EMBL/GenBank/DDBJ databases">
        <title>Phylogenomic resolution of chytrid fungi.</title>
        <authorList>
            <person name="Stajich J.E."/>
            <person name="Amses K."/>
            <person name="Simmons R."/>
            <person name="Seto K."/>
            <person name="Myers J."/>
            <person name="Bonds A."/>
            <person name="Quandt C.A."/>
            <person name="Barry K."/>
            <person name="Liu P."/>
            <person name="Grigoriev I."/>
            <person name="Longcore J.E."/>
            <person name="James T.Y."/>
        </authorList>
    </citation>
    <scope>NUCLEOTIDE SEQUENCE</scope>
    <source>
        <strain evidence="2">PLAUS21</strain>
    </source>
</reference>
<keyword evidence="3" id="KW-1185">Reference proteome</keyword>
<dbReference type="PANTHER" id="PTHR12817">
    <property type="entry name" value="TRAFFICKING PROTEIN PARTICLE COMPLEX SUBUNIT 6B"/>
    <property type="match status" value="1"/>
</dbReference>
<organism evidence="2 3">
    <name type="scientific">Boothiomyces macroporosus</name>
    <dbReference type="NCBI Taxonomy" id="261099"/>
    <lineage>
        <taxon>Eukaryota</taxon>
        <taxon>Fungi</taxon>
        <taxon>Fungi incertae sedis</taxon>
        <taxon>Chytridiomycota</taxon>
        <taxon>Chytridiomycota incertae sedis</taxon>
        <taxon>Chytridiomycetes</taxon>
        <taxon>Rhizophydiales</taxon>
        <taxon>Terramycetaceae</taxon>
        <taxon>Boothiomyces</taxon>
    </lineage>
</organism>
<sequence>MQSQKEGKIAEASFDYLLMEISKSNYEPLDQMGFRIGYSIVEKMTKDKPRMVDILDKVKFICKDFWMGVFQKQVDNLKANHSRGIYVLTDNSFRIISKLSSDSISGEQATLFYSQYLALPCGIIRGALYNLGLPCSVMAEVTSCPSCNYY</sequence>
<dbReference type="GO" id="GO:0030008">
    <property type="term" value="C:TRAPP complex"/>
    <property type="evidence" value="ECO:0007669"/>
    <property type="project" value="TreeGrafter"/>
</dbReference>
<dbReference type="GO" id="GO:0005802">
    <property type="term" value="C:trans-Golgi network"/>
    <property type="evidence" value="ECO:0007669"/>
    <property type="project" value="TreeGrafter"/>
</dbReference>
<proteinExistence type="inferred from homology"/>
<dbReference type="Proteomes" id="UP001210925">
    <property type="component" value="Unassembled WGS sequence"/>
</dbReference>
<gene>
    <name evidence="2" type="primary">TRAPPC6B</name>
    <name evidence="2" type="ORF">HK103_005892</name>
</gene>
<dbReference type="Gene3D" id="3.30.1380.20">
    <property type="entry name" value="Trafficking protein particle complex subunit 3"/>
    <property type="match status" value="1"/>
</dbReference>
<dbReference type="SUPFAM" id="SSF111126">
    <property type="entry name" value="Ligand-binding domain in the NO signalling and Golgi transport"/>
    <property type="match status" value="1"/>
</dbReference>
<dbReference type="InterPro" id="IPR024096">
    <property type="entry name" value="NO_sig/Golgi_transp_ligand-bd"/>
</dbReference>
<comment type="caution">
    <text evidence="2">The sequence shown here is derived from an EMBL/GenBank/DDBJ whole genome shotgun (WGS) entry which is preliminary data.</text>
</comment>
<comment type="similarity">
    <text evidence="1">Belongs to the TRAPP small subunits family. BET3 subfamily.</text>
</comment>
<dbReference type="GO" id="GO:0005801">
    <property type="term" value="C:cis-Golgi network"/>
    <property type="evidence" value="ECO:0007669"/>
    <property type="project" value="TreeGrafter"/>
</dbReference>
<dbReference type="CDD" id="cd14944">
    <property type="entry name" value="TRAPPC6A_Trs33"/>
    <property type="match status" value="1"/>
</dbReference>
<dbReference type="Pfam" id="PF04051">
    <property type="entry name" value="TRAPP"/>
    <property type="match status" value="1"/>
</dbReference>
<dbReference type="GO" id="GO:0006888">
    <property type="term" value="P:endoplasmic reticulum to Golgi vesicle-mediated transport"/>
    <property type="evidence" value="ECO:0007669"/>
    <property type="project" value="TreeGrafter"/>
</dbReference>